<gene>
    <name evidence="2" type="ORF">M9458_003342</name>
</gene>
<feature type="region of interest" description="Disordered" evidence="1">
    <location>
        <begin position="35"/>
        <end position="70"/>
    </location>
</feature>
<protein>
    <submittedName>
        <fullName evidence="2">Uncharacterized protein</fullName>
    </submittedName>
</protein>
<feature type="non-terminal residue" evidence="2">
    <location>
        <position position="1"/>
    </location>
</feature>
<organism evidence="2 3">
    <name type="scientific">Cirrhinus mrigala</name>
    <name type="common">Mrigala</name>
    <dbReference type="NCBI Taxonomy" id="683832"/>
    <lineage>
        <taxon>Eukaryota</taxon>
        <taxon>Metazoa</taxon>
        <taxon>Chordata</taxon>
        <taxon>Craniata</taxon>
        <taxon>Vertebrata</taxon>
        <taxon>Euteleostomi</taxon>
        <taxon>Actinopterygii</taxon>
        <taxon>Neopterygii</taxon>
        <taxon>Teleostei</taxon>
        <taxon>Ostariophysi</taxon>
        <taxon>Cypriniformes</taxon>
        <taxon>Cyprinidae</taxon>
        <taxon>Labeoninae</taxon>
        <taxon>Labeonini</taxon>
        <taxon>Cirrhinus</taxon>
    </lineage>
</organism>
<comment type="caution">
    <text evidence="2">The sequence shown here is derived from an EMBL/GenBank/DDBJ whole genome shotgun (WGS) entry which is preliminary data.</text>
</comment>
<evidence type="ECO:0000313" key="3">
    <source>
        <dbReference type="Proteomes" id="UP001529510"/>
    </source>
</evidence>
<name>A0ABD0RPV7_CIRMR</name>
<accession>A0ABD0RPV7</accession>
<evidence type="ECO:0000313" key="2">
    <source>
        <dbReference type="EMBL" id="KAL0200155.1"/>
    </source>
</evidence>
<dbReference type="Proteomes" id="UP001529510">
    <property type="component" value="Unassembled WGS sequence"/>
</dbReference>
<feature type="non-terminal residue" evidence="2">
    <location>
        <position position="70"/>
    </location>
</feature>
<proteinExistence type="predicted"/>
<dbReference type="AlphaFoldDB" id="A0ABD0RPV7"/>
<evidence type="ECO:0000256" key="1">
    <source>
        <dbReference type="SAM" id="MobiDB-lite"/>
    </source>
</evidence>
<sequence>PDEDVYPGRRLSHRVWSVTAPESRQCSLAAETLQTQTQTEDHKPEQCGCAADASRPADRTLQRRRPRRHQ</sequence>
<reference evidence="2 3" key="1">
    <citation type="submission" date="2024-05" db="EMBL/GenBank/DDBJ databases">
        <title>Genome sequencing and assembly of Indian major carp, Cirrhinus mrigala (Hamilton, 1822).</title>
        <authorList>
            <person name="Mohindra V."/>
            <person name="Chowdhury L.M."/>
            <person name="Lal K."/>
            <person name="Jena J.K."/>
        </authorList>
    </citation>
    <scope>NUCLEOTIDE SEQUENCE [LARGE SCALE GENOMIC DNA]</scope>
    <source>
        <strain evidence="2">CM1030</strain>
        <tissue evidence="2">Blood</tissue>
    </source>
</reference>
<keyword evidence="3" id="KW-1185">Reference proteome</keyword>
<dbReference type="EMBL" id="JAMKFB020000002">
    <property type="protein sequence ID" value="KAL0200155.1"/>
    <property type="molecule type" value="Genomic_DNA"/>
</dbReference>